<protein>
    <submittedName>
        <fullName evidence="1">Uncharacterized protein</fullName>
    </submittedName>
</protein>
<dbReference type="Proteomes" id="UP000664859">
    <property type="component" value="Unassembled WGS sequence"/>
</dbReference>
<comment type="caution">
    <text evidence="1">The sequence shown here is derived from an EMBL/GenBank/DDBJ whole genome shotgun (WGS) entry which is preliminary data.</text>
</comment>
<sequence length="253" mass="27805">MALFEASSHQILKKEFQVGHATPYTLNFNANFNDDYTYRTLRDNRRLLLARSAYANQEPRCMLRAATRLTTVNLYAPYRRPPTETPRVLARSIVILLIVRLVRLSVDEAYRISRCTDKMVDNGSAYVTWPGEQQRQRAVQCAQLRVVPINLQDDQIEPSAVNQAVIVVNGQHMGRRGSVRKITGPKSTVTFSNVSDPSAAGISIFNKNLHVLASGLGVEGGSGSGASSTSEQQQQAAVTAQQGQSHGVYCGIV</sequence>
<organism evidence="1 2">
    <name type="scientific">Tribonema minus</name>
    <dbReference type="NCBI Taxonomy" id="303371"/>
    <lineage>
        <taxon>Eukaryota</taxon>
        <taxon>Sar</taxon>
        <taxon>Stramenopiles</taxon>
        <taxon>Ochrophyta</taxon>
        <taxon>PX clade</taxon>
        <taxon>Xanthophyceae</taxon>
        <taxon>Tribonematales</taxon>
        <taxon>Tribonemataceae</taxon>
        <taxon>Tribonema</taxon>
    </lineage>
</organism>
<evidence type="ECO:0000313" key="2">
    <source>
        <dbReference type="Proteomes" id="UP000664859"/>
    </source>
</evidence>
<name>A0A836CFW0_9STRA</name>
<proteinExistence type="predicted"/>
<keyword evidence="2" id="KW-1185">Reference proteome</keyword>
<accession>A0A836CFW0</accession>
<dbReference type="EMBL" id="JAFCMP010000255">
    <property type="protein sequence ID" value="KAG5182336.1"/>
    <property type="molecule type" value="Genomic_DNA"/>
</dbReference>
<evidence type="ECO:0000313" key="1">
    <source>
        <dbReference type="EMBL" id="KAG5182336.1"/>
    </source>
</evidence>
<gene>
    <name evidence="1" type="ORF">JKP88DRAFT_255950</name>
</gene>
<reference evidence="1" key="1">
    <citation type="submission" date="2021-02" db="EMBL/GenBank/DDBJ databases">
        <title>First Annotated Genome of the Yellow-green Alga Tribonema minus.</title>
        <authorList>
            <person name="Mahan K.M."/>
        </authorList>
    </citation>
    <scope>NUCLEOTIDE SEQUENCE</scope>
    <source>
        <strain evidence="1">UTEX B ZZ1240</strain>
    </source>
</reference>
<dbReference type="AlphaFoldDB" id="A0A836CFW0"/>